<dbReference type="STRING" id="71139.A0A059BPU4"/>
<reference evidence="1" key="1">
    <citation type="submission" date="2013-07" db="EMBL/GenBank/DDBJ databases">
        <title>The genome of Eucalyptus grandis.</title>
        <authorList>
            <person name="Schmutz J."/>
            <person name="Hayes R."/>
            <person name="Myburg A."/>
            <person name="Tuskan G."/>
            <person name="Grattapaglia D."/>
            <person name="Rokhsar D.S."/>
        </authorList>
    </citation>
    <scope>NUCLEOTIDE SEQUENCE</scope>
    <source>
        <tissue evidence="1">Leaf extractions</tissue>
    </source>
</reference>
<dbReference type="KEGG" id="egr:104448940"/>
<sequence length="198" mass="22646">MEAAVRKFQQKFKKVREEMDRWGELQLRLVSQFRNASSIMDRLQVIRDGKNYGPLKAVDGIGEAVWTKQVESLENIMLSMRKTMEEFHGVVMSLEKIHRDGKQLVKGGSGQPSVKYLQQRVGVKPCLQDCLDGLMILYEMHRSEYFLKSSVVSALSTLALKPSASDLHALQQLLVDQPNIPKEEVQFIYDIIFAEEIC</sequence>
<dbReference type="PANTHER" id="PTHR37904:SF2">
    <property type="entry name" value="OS10G0566900 PROTEIN"/>
    <property type="match status" value="1"/>
</dbReference>
<dbReference type="InterPro" id="IPR029159">
    <property type="entry name" value="CA109-like"/>
</dbReference>
<dbReference type="EMBL" id="KK198758">
    <property type="protein sequence ID" value="KCW68113.1"/>
    <property type="molecule type" value="Genomic_DNA"/>
</dbReference>
<dbReference type="PANTHER" id="PTHR37904">
    <property type="entry name" value="OS10G0566900 PROTEIN"/>
    <property type="match status" value="1"/>
</dbReference>
<dbReference type="OrthoDB" id="2018540at2759"/>
<dbReference type="InterPro" id="IPR038985">
    <property type="entry name" value="OPRN-like"/>
</dbReference>
<dbReference type="GO" id="GO:0005635">
    <property type="term" value="C:nuclear envelope"/>
    <property type="evidence" value="ECO:0007669"/>
    <property type="project" value="EnsemblPlants"/>
</dbReference>
<protein>
    <submittedName>
        <fullName evidence="1">Uncharacterized protein</fullName>
    </submittedName>
</protein>
<name>A0A059BPU4_EUCGR</name>
<organism evidence="1">
    <name type="scientific">Eucalyptus grandis</name>
    <name type="common">Flooded gum</name>
    <dbReference type="NCBI Taxonomy" id="71139"/>
    <lineage>
        <taxon>Eukaryota</taxon>
        <taxon>Viridiplantae</taxon>
        <taxon>Streptophyta</taxon>
        <taxon>Embryophyta</taxon>
        <taxon>Tracheophyta</taxon>
        <taxon>Spermatophyta</taxon>
        <taxon>Magnoliopsida</taxon>
        <taxon>eudicotyledons</taxon>
        <taxon>Gunneridae</taxon>
        <taxon>Pentapetalae</taxon>
        <taxon>rosids</taxon>
        <taxon>malvids</taxon>
        <taxon>Myrtales</taxon>
        <taxon>Myrtaceae</taxon>
        <taxon>Myrtoideae</taxon>
        <taxon>Eucalypteae</taxon>
        <taxon>Eucalyptus</taxon>
    </lineage>
</organism>
<accession>A0A059BPU4</accession>
<dbReference type="FunCoup" id="A0A059BPU4">
    <property type="interactions" value="1354"/>
</dbReference>
<dbReference type="eggNOG" id="KOG4197">
    <property type="taxonomic scope" value="Eukaryota"/>
</dbReference>
<dbReference type="GO" id="GO:0005739">
    <property type="term" value="C:mitochondrion"/>
    <property type="evidence" value="ECO:0007669"/>
    <property type="project" value="EnsemblPlants"/>
</dbReference>
<dbReference type="Gramene" id="KCW68113">
    <property type="protein sequence ID" value="KCW68113"/>
    <property type="gene ID" value="EUGRSUZ_F01788"/>
</dbReference>
<evidence type="ECO:0000313" key="1">
    <source>
        <dbReference type="EMBL" id="KCW68113.1"/>
    </source>
</evidence>
<dbReference type="InParanoid" id="A0A059BPU4"/>
<dbReference type="OMA" id="TMEEFHG"/>
<dbReference type="AlphaFoldDB" id="A0A059BPU4"/>
<proteinExistence type="predicted"/>
<gene>
    <name evidence="1" type="ORF">EUGRSUZ_F01788</name>
</gene>
<dbReference type="Pfam" id="PF15011">
    <property type="entry name" value="CA109-like"/>
    <property type="match status" value="1"/>
</dbReference>